<dbReference type="EMBL" id="ABEU02000007">
    <property type="protein sequence ID" value="PNR51544.1"/>
    <property type="molecule type" value="Genomic_DNA"/>
</dbReference>
<proteinExistence type="predicted"/>
<dbReference type="PaxDb" id="3218-PP1S2_112V6.1"/>
<reference evidence="4" key="3">
    <citation type="submission" date="2020-12" db="UniProtKB">
        <authorList>
            <consortium name="EnsemblPlants"/>
        </authorList>
    </citation>
    <scope>IDENTIFICATION</scope>
</reference>
<dbReference type="Pfam" id="PF01936">
    <property type="entry name" value="NYN"/>
    <property type="match status" value="1"/>
</dbReference>
<evidence type="ECO:0000256" key="1">
    <source>
        <dbReference type="SAM" id="MobiDB-lite"/>
    </source>
</evidence>
<reference evidence="3 5" key="2">
    <citation type="journal article" date="2018" name="Plant J.">
        <title>The Physcomitrella patens chromosome-scale assembly reveals moss genome structure and evolution.</title>
        <authorList>
            <person name="Lang D."/>
            <person name="Ullrich K.K."/>
            <person name="Murat F."/>
            <person name="Fuchs J."/>
            <person name="Jenkins J."/>
            <person name="Haas F.B."/>
            <person name="Piednoel M."/>
            <person name="Gundlach H."/>
            <person name="Van Bel M."/>
            <person name="Meyberg R."/>
            <person name="Vives C."/>
            <person name="Morata J."/>
            <person name="Symeonidi A."/>
            <person name="Hiss M."/>
            <person name="Muchero W."/>
            <person name="Kamisugi Y."/>
            <person name="Saleh O."/>
            <person name="Blanc G."/>
            <person name="Decker E.L."/>
            <person name="van Gessel N."/>
            <person name="Grimwood J."/>
            <person name="Hayes R.D."/>
            <person name="Graham S.W."/>
            <person name="Gunter L.E."/>
            <person name="McDaniel S.F."/>
            <person name="Hoernstein S.N.W."/>
            <person name="Larsson A."/>
            <person name="Li F.W."/>
            <person name="Perroud P.F."/>
            <person name="Phillips J."/>
            <person name="Ranjan P."/>
            <person name="Rokshar D.S."/>
            <person name="Rothfels C.J."/>
            <person name="Schneider L."/>
            <person name="Shu S."/>
            <person name="Stevenson D.W."/>
            <person name="Thummler F."/>
            <person name="Tillich M."/>
            <person name="Villarreal Aguilar J.C."/>
            <person name="Widiez T."/>
            <person name="Wong G.K."/>
            <person name="Wymore A."/>
            <person name="Zhang Y."/>
            <person name="Zimmer A.D."/>
            <person name="Quatrano R.S."/>
            <person name="Mayer K.F.X."/>
            <person name="Goodstein D."/>
            <person name="Casacuberta J.M."/>
            <person name="Vandepoele K."/>
            <person name="Reski R."/>
            <person name="Cuming A.C."/>
            <person name="Tuskan G.A."/>
            <person name="Maumus F."/>
            <person name="Salse J."/>
            <person name="Schmutz J."/>
            <person name="Rensing S.A."/>
        </authorList>
    </citation>
    <scope>NUCLEOTIDE SEQUENCE [LARGE SCALE GENOMIC DNA]</scope>
    <source>
        <strain evidence="4 5">cv. Gransden 2004</strain>
    </source>
</reference>
<dbReference type="STRING" id="3218.A0A2K1KCN5"/>
<dbReference type="PANTHER" id="PTHR14379">
    <property type="entry name" value="LIMKAIN B LKAP"/>
    <property type="match status" value="1"/>
</dbReference>
<feature type="region of interest" description="Disordered" evidence="1">
    <location>
        <begin position="42"/>
        <end position="84"/>
    </location>
</feature>
<dbReference type="PANTHER" id="PTHR14379:SF3">
    <property type="entry name" value="MEIOSIS REGULATOR AND MRNA STABILITY FACTOR 1"/>
    <property type="match status" value="1"/>
</dbReference>
<feature type="compositionally biased region" description="Polar residues" evidence="1">
    <location>
        <begin position="61"/>
        <end position="70"/>
    </location>
</feature>
<dbReference type="InterPro" id="IPR024768">
    <property type="entry name" value="Marf1"/>
</dbReference>
<organism evidence="3">
    <name type="scientific">Physcomitrium patens</name>
    <name type="common">Spreading-leaved earth moss</name>
    <name type="synonym">Physcomitrella patens</name>
    <dbReference type="NCBI Taxonomy" id="3218"/>
    <lineage>
        <taxon>Eukaryota</taxon>
        <taxon>Viridiplantae</taxon>
        <taxon>Streptophyta</taxon>
        <taxon>Embryophyta</taxon>
        <taxon>Bryophyta</taxon>
        <taxon>Bryophytina</taxon>
        <taxon>Bryopsida</taxon>
        <taxon>Funariidae</taxon>
        <taxon>Funariales</taxon>
        <taxon>Funariaceae</taxon>
        <taxon>Physcomitrium</taxon>
    </lineage>
</organism>
<dbReference type="InterPro" id="IPR021139">
    <property type="entry name" value="NYN"/>
</dbReference>
<dbReference type="EnsemblPlants" id="Pp3c7_23110V3.1">
    <property type="protein sequence ID" value="Pp3c7_23110V3.1"/>
    <property type="gene ID" value="Pp3c7_23110"/>
</dbReference>
<name>A0A2K1KCN5_PHYPA</name>
<dbReference type="GeneID" id="112284567"/>
<evidence type="ECO:0000313" key="5">
    <source>
        <dbReference type="Proteomes" id="UP000006727"/>
    </source>
</evidence>
<reference evidence="3 5" key="1">
    <citation type="journal article" date="2008" name="Science">
        <title>The Physcomitrella genome reveals evolutionary insights into the conquest of land by plants.</title>
        <authorList>
            <person name="Rensing S."/>
            <person name="Lang D."/>
            <person name="Zimmer A."/>
            <person name="Terry A."/>
            <person name="Salamov A."/>
            <person name="Shapiro H."/>
            <person name="Nishiyama T."/>
            <person name="Perroud P.-F."/>
            <person name="Lindquist E."/>
            <person name="Kamisugi Y."/>
            <person name="Tanahashi T."/>
            <person name="Sakakibara K."/>
            <person name="Fujita T."/>
            <person name="Oishi K."/>
            <person name="Shin-I T."/>
            <person name="Kuroki Y."/>
            <person name="Toyoda A."/>
            <person name="Suzuki Y."/>
            <person name="Hashimoto A."/>
            <person name="Yamaguchi K."/>
            <person name="Sugano A."/>
            <person name="Kohara Y."/>
            <person name="Fujiyama A."/>
            <person name="Anterola A."/>
            <person name="Aoki S."/>
            <person name="Ashton N."/>
            <person name="Barbazuk W.B."/>
            <person name="Barker E."/>
            <person name="Bennetzen J."/>
            <person name="Bezanilla M."/>
            <person name="Blankenship R."/>
            <person name="Cho S.H."/>
            <person name="Dutcher S."/>
            <person name="Estelle M."/>
            <person name="Fawcett J.A."/>
            <person name="Gundlach H."/>
            <person name="Hanada K."/>
            <person name="Heyl A."/>
            <person name="Hicks K.A."/>
            <person name="Hugh J."/>
            <person name="Lohr M."/>
            <person name="Mayer K."/>
            <person name="Melkozernov A."/>
            <person name="Murata T."/>
            <person name="Nelson D."/>
            <person name="Pils B."/>
            <person name="Prigge M."/>
            <person name="Reiss B."/>
            <person name="Renner T."/>
            <person name="Rombauts S."/>
            <person name="Rushton P."/>
            <person name="Sanderfoot A."/>
            <person name="Schween G."/>
            <person name="Shiu S.-H."/>
            <person name="Stueber K."/>
            <person name="Theodoulou F.L."/>
            <person name="Tu H."/>
            <person name="Van de Peer Y."/>
            <person name="Verrier P.J."/>
            <person name="Waters E."/>
            <person name="Wood A."/>
            <person name="Yang L."/>
            <person name="Cove D."/>
            <person name="Cuming A."/>
            <person name="Hasebe M."/>
            <person name="Lucas S."/>
            <person name="Mishler D.B."/>
            <person name="Reski R."/>
            <person name="Grigoriev I."/>
            <person name="Quatrano R.S."/>
            <person name="Boore J.L."/>
        </authorList>
    </citation>
    <scope>NUCLEOTIDE SEQUENCE [LARGE SCALE GENOMIC DNA]</scope>
    <source>
        <strain evidence="4 5">cv. Gransden 2004</strain>
    </source>
</reference>
<dbReference type="Gramene" id="Pp3c7_23110V3.1">
    <property type="protein sequence ID" value="Pp3c7_23110V3.1"/>
    <property type="gene ID" value="Pp3c7_23110"/>
</dbReference>
<dbReference type="AlphaFoldDB" id="A0A2K1KCN5"/>
<feature type="domain" description="NYN" evidence="2">
    <location>
        <begin position="90"/>
        <end position="223"/>
    </location>
</feature>
<evidence type="ECO:0000259" key="2">
    <source>
        <dbReference type="Pfam" id="PF01936"/>
    </source>
</evidence>
<protein>
    <recommendedName>
        <fullName evidence="2">NYN domain-containing protein</fullName>
    </recommendedName>
</protein>
<dbReference type="EnsemblPlants" id="Pp3c7_23110V3.2">
    <property type="protein sequence ID" value="Pp3c7_23110V3.2"/>
    <property type="gene ID" value="Pp3c7_23110"/>
</dbReference>
<dbReference type="GO" id="GO:0005777">
    <property type="term" value="C:peroxisome"/>
    <property type="evidence" value="ECO:0007669"/>
    <property type="project" value="InterPro"/>
</dbReference>
<dbReference type="Gramene" id="Pp3c7_23110V3.2">
    <property type="protein sequence ID" value="Pp3c7_23110V3.2"/>
    <property type="gene ID" value="Pp3c7_23110"/>
</dbReference>
<accession>A0A2K1KCN5</accession>
<dbReference type="GO" id="GO:0010468">
    <property type="term" value="P:regulation of gene expression"/>
    <property type="evidence" value="ECO:0007669"/>
    <property type="project" value="InterPro"/>
</dbReference>
<keyword evidence="5" id="KW-1185">Reference proteome</keyword>
<evidence type="ECO:0000313" key="3">
    <source>
        <dbReference type="EMBL" id="PNR51544.1"/>
    </source>
</evidence>
<dbReference type="CDD" id="cd10910">
    <property type="entry name" value="PIN_limkain_b1_N_like"/>
    <property type="match status" value="1"/>
</dbReference>
<dbReference type="GO" id="GO:0004540">
    <property type="term" value="F:RNA nuclease activity"/>
    <property type="evidence" value="ECO:0007669"/>
    <property type="project" value="InterPro"/>
</dbReference>
<gene>
    <name evidence="4" type="primary">LOC112284567</name>
    <name evidence="3" type="ORF">PHYPA_010731</name>
</gene>
<dbReference type="Proteomes" id="UP000006727">
    <property type="component" value="Chromosome 7"/>
</dbReference>
<sequence>MVPKGAMRQHGAAPVTSTTFATPAFITFPSLILRQLGDSISFHPNMDTSSGNGNGPEKQETTPQVPTLQSLEEPRRLAKPAKPSTGLTDTLVWWDIENCPHHSAPSPSTGEVVKTNCLIRELQSHQNCDQIRVTINIYGNDGPDLKSGLGSLVASGITLQHRILPCKLPRSETAALKTMMVDIALWALSNPASSNIFLIFAARDTFFRDLVTGLHIREYNIHLATKFFWSTTANTIFELNGFNPIPCHWSASREHLFVVRTAPSRRSHSFRGFSSEQAQESSCQLNNRKKDGLDMRLHSFFFSFFYIFCFVMV</sequence>
<evidence type="ECO:0000313" key="4">
    <source>
        <dbReference type="EnsemblPlants" id="Pp3c7_23110V3.1"/>
    </source>
</evidence>
<dbReference type="OrthoDB" id="1042662at2759"/>
<dbReference type="RefSeq" id="XP_024380232.1">
    <property type="nucleotide sequence ID" value="XM_024524464.2"/>
</dbReference>